<sequence>MAELSENWLIRSLEERDYGLDLMLEYFDNTAPTGQVCYIQVKGKKTKFPKNNIILRGFPVKTAEYALLFEAPFFVFHTSIESDKTVFVWLQKYIHTELTHGTSKKWKKQKTFSIKFPDENILDSDPAKIVELLQRYSVRPDGIRFLSLFNELKLHGGGVENGQYAVAATCTEIVGNIMLEKRFFEHYCLGRYPVPENLSLTKLKNAFKRISDTNKSVNRDSSIIQEQIAILRTYQEIFLSHDHVDHFQWEACDEKPY</sequence>
<dbReference type="InterPro" id="IPR025375">
    <property type="entry name" value="DUF4365"/>
</dbReference>
<evidence type="ECO:0000259" key="1">
    <source>
        <dbReference type="Pfam" id="PF14280"/>
    </source>
</evidence>
<name>A0A3B0XLF2_9ZZZZ</name>
<proteinExistence type="predicted"/>
<gene>
    <name evidence="2" type="ORF">MNBD_GAMMA08-2236</name>
</gene>
<accession>A0A3B0XLF2</accession>
<protein>
    <recommendedName>
        <fullName evidence="1">DUF4365 domain-containing protein</fullName>
    </recommendedName>
</protein>
<evidence type="ECO:0000313" key="2">
    <source>
        <dbReference type="EMBL" id="VAW63987.1"/>
    </source>
</evidence>
<dbReference type="Pfam" id="PF14280">
    <property type="entry name" value="DUF4365"/>
    <property type="match status" value="1"/>
</dbReference>
<organism evidence="2">
    <name type="scientific">hydrothermal vent metagenome</name>
    <dbReference type="NCBI Taxonomy" id="652676"/>
    <lineage>
        <taxon>unclassified sequences</taxon>
        <taxon>metagenomes</taxon>
        <taxon>ecological metagenomes</taxon>
    </lineage>
</organism>
<dbReference type="EMBL" id="UOFH01000264">
    <property type="protein sequence ID" value="VAW63987.1"/>
    <property type="molecule type" value="Genomic_DNA"/>
</dbReference>
<feature type="domain" description="DUF4365" evidence="1">
    <location>
        <begin position="7"/>
        <end position="126"/>
    </location>
</feature>
<dbReference type="AlphaFoldDB" id="A0A3B0XLF2"/>
<reference evidence="2" key="1">
    <citation type="submission" date="2018-06" db="EMBL/GenBank/DDBJ databases">
        <authorList>
            <person name="Zhirakovskaya E."/>
        </authorList>
    </citation>
    <scope>NUCLEOTIDE SEQUENCE</scope>
</reference>